<reference evidence="3 4" key="1">
    <citation type="submission" date="2023-03" db="EMBL/GenBank/DDBJ databases">
        <title>Speciation in Pyrococcus: adaptation to high temperature as a mechanism.</title>
        <authorList>
            <person name="Gu J."/>
        </authorList>
    </citation>
    <scope>NUCLEOTIDE SEQUENCE [LARGE SCALE GENOMIC DNA]</scope>
    <source>
        <strain evidence="3 4">LMOA34</strain>
    </source>
</reference>
<feature type="transmembrane region" description="Helical" evidence="2">
    <location>
        <begin position="75"/>
        <end position="95"/>
    </location>
</feature>
<name>A0ABV4T5W8_9EURY</name>
<feature type="transmembrane region" description="Helical" evidence="2">
    <location>
        <begin position="48"/>
        <end position="68"/>
    </location>
</feature>
<proteinExistence type="predicted"/>
<keyword evidence="2" id="KW-1133">Transmembrane helix</keyword>
<dbReference type="RefSeq" id="WP_372824696.1">
    <property type="nucleotide sequence ID" value="NZ_JARRIG010000007.1"/>
</dbReference>
<evidence type="ECO:0000313" key="3">
    <source>
        <dbReference type="EMBL" id="MFA4805235.1"/>
    </source>
</evidence>
<keyword evidence="2" id="KW-0812">Transmembrane</keyword>
<keyword evidence="2" id="KW-0472">Membrane</keyword>
<dbReference type="EMBL" id="JARRIG010000007">
    <property type="protein sequence ID" value="MFA4805235.1"/>
    <property type="molecule type" value="Genomic_DNA"/>
</dbReference>
<sequence>MDLEHRRQALVAPPTSPLSGEGQGVIRPNATLTVITRTFEFVIVELPLHAFLTLIFTIAGVVMVVYGFYSRKKEYLLAGLLLLGCALVALELGVVRGRVVEVVSGATNLVGGSP</sequence>
<comment type="caution">
    <text evidence="3">The sequence shown here is derived from an EMBL/GenBank/DDBJ whole genome shotgun (WGS) entry which is preliminary data.</text>
</comment>
<keyword evidence="4" id="KW-1185">Reference proteome</keyword>
<protein>
    <submittedName>
        <fullName evidence="3">Uncharacterized protein</fullName>
    </submittedName>
</protein>
<organism evidence="3 4">
    <name type="scientific">Pyrococcus kukulkanii</name>
    <dbReference type="NCBI Taxonomy" id="1609559"/>
    <lineage>
        <taxon>Archaea</taxon>
        <taxon>Methanobacteriati</taxon>
        <taxon>Methanobacteriota</taxon>
        <taxon>Thermococci</taxon>
        <taxon>Thermococcales</taxon>
        <taxon>Thermococcaceae</taxon>
        <taxon>Pyrococcus</taxon>
    </lineage>
</organism>
<accession>A0ABV4T5W8</accession>
<evidence type="ECO:0000256" key="1">
    <source>
        <dbReference type="SAM" id="MobiDB-lite"/>
    </source>
</evidence>
<feature type="region of interest" description="Disordered" evidence="1">
    <location>
        <begin position="1"/>
        <end position="23"/>
    </location>
</feature>
<evidence type="ECO:0000256" key="2">
    <source>
        <dbReference type="SAM" id="Phobius"/>
    </source>
</evidence>
<gene>
    <name evidence="3" type="ORF">P8X34_10905</name>
</gene>
<dbReference type="Proteomes" id="UP001571980">
    <property type="component" value="Unassembled WGS sequence"/>
</dbReference>
<evidence type="ECO:0000313" key="4">
    <source>
        <dbReference type="Proteomes" id="UP001571980"/>
    </source>
</evidence>